<comment type="catalytic activity">
    <reaction evidence="9">
        <text>UTP + L-glutamine + ATP + H2O = CTP + L-glutamate + ADP + phosphate + 2 H(+)</text>
        <dbReference type="Rhea" id="RHEA:26426"/>
        <dbReference type="ChEBI" id="CHEBI:15377"/>
        <dbReference type="ChEBI" id="CHEBI:15378"/>
        <dbReference type="ChEBI" id="CHEBI:29985"/>
        <dbReference type="ChEBI" id="CHEBI:30616"/>
        <dbReference type="ChEBI" id="CHEBI:37563"/>
        <dbReference type="ChEBI" id="CHEBI:43474"/>
        <dbReference type="ChEBI" id="CHEBI:46398"/>
        <dbReference type="ChEBI" id="CHEBI:58359"/>
        <dbReference type="ChEBI" id="CHEBI:456216"/>
        <dbReference type="EC" id="6.3.4.2"/>
    </reaction>
</comment>
<evidence type="ECO:0000256" key="2">
    <source>
        <dbReference type="ARBA" id="ARBA00007533"/>
    </source>
</evidence>
<feature type="domain" description="Glutamine amidotransferase" evidence="10">
    <location>
        <begin position="31"/>
        <end position="153"/>
    </location>
</feature>
<dbReference type="PROSITE" id="PS51273">
    <property type="entry name" value="GATASE_TYPE_1"/>
    <property type="match status" value="1"/>
</dbReference>
<evidence type="ECO:0000256" key="9">
    <source>
        <dbReference type="ARBA" id="ARBA00047781"/>
    </source>
</evidence>
<keyword evidence="6" id="KW-0067">ATP-binding</keyword>
<keyword evidence="7" id="KW-0315">Glutamine amidotransferase</keyword>
<comment type="caution">
    <text evidence="11">The sequence shown here is derived from an EMBL/GenBank/DDBJ whole genome shotgun (WGS) entry which is preliminary data.</text>
</comment>
<dbReference type="InterPro" id="IPR029062">
    <property type="entry name" value="Class_I_gatase-like"/>
</dbReference>
<evidence type="ECO:0000256" key="4">
    <source>
        <dbReference type="ARBA" id="ARBA00022598"/>
    </source>
</evidence>
<comment type="pathway">
    <text evidence="1">Pyrimidine metabolism; CTP biosynthesis via de novo pathway; CTP from UDP: step 2/2.</text>
</comment>
<keyword evidence="5" id="KW-0547">Nucleotide-binding</keyword>
<dbReference type="InterPro" id="IPR017926">
    <property type="entry name" value="GATASE"/>
</dbReference>
<evidence type="ECO:0000313" key="11">
    <source>
        <dbReference type="EMBL" id="MEE6264026.1"/>
    </source>
</evidence>
<evidence type="ECO:0000313" key="12">
    <source>
        <dbReference type="Proteomes" id="UP001332243"/>
    </source>
</evidence>
<dbReference type="PANTHER" id="PTHR11550">
    <property type="entry name" value="CTP SYNTHASE"/>
    <property type="match status" value="1"/>
</dbReference>
<dbReference type="RefSeq" id="WP_331218817.1">
    <property type="nucleotide sequence ID" value="NZ_JAZGQK010000051.1"/>
</dbReference>
<dbReference type="Gene3D" id="3.40.50.880">
    <property type="match status" value="1"/>
</dbReference>
<dbReference type="EC" id="6.3.4.2" evidence="3"/>
<comment type="similarity">
    <text evidence="2">Belongs to the CTP synthase family.</text>
</comment>
<keyword evidence="8" id="KW-0665">Pyrimidine biosynthesis</keyword>
<dbReference type="PANTHER" id="PTHR11550:SF0">
    <property type="entry name" value="CTP SYNTHASE-RELATED"/>
    <property type="match status" value="1"/>
</dbReference>
<name>A0ABU7S5K8_9ACTN</name>
<evidence type="ECO:0000256" key="7">
    <source>
        <dbReference type="ARBA" id="ARBA00022962"/>
    </source>
</evidence>
<dbReference type="NCBIfam" id="NF004836">
    <property type="entry name" value="PRK06186.1"/>
    <property type="match status" value="1"/>
</dbReference>
<evidence type="ECO:0000256" key="3">
    <source>
        <dbReference type="ARBA" id="ARBA00012291"/>
    </source>
</evidence>
<dbReference type="EMBL" id="JAZGQK010000051">
    <property type="protein sequence ID" value="MEE6264026.1"/>
    <property type="molecule type" value="Genomic_DNA"/>
</dbReference>
<accession>A0ABU7S5K8</accession>
<evidence type="ECO:0000256" key="6">
    <source>
        <dbReference type="ARBA" id="ARBA00022840"/>
    </source>
</evidence>
<protein>
    <recommendedName>
        <fullName evidence="3">CTP synthase (glutamine hydrolyzing)</fullName>
        <ecNumber evidence="3">6.3.4.2</ecNumber>
    </recommendedName>
</protein>
<sequence>MSENRTAFTARLALVGDRSPHVRAHVRIPALLDALRERDRLDLDVYWIPTPDAEEASALAGFDGVWLVPGSPYRSEAGAVAAVRAARETGVPFLGTCGGFQHALLEYARDVCGLVDVVHGENTPDGERLLIEPLSCSLVGHEATVLVTPGTLAERVLGTHRSQERYHCAYGVNRSHLATLEAHGLRLSGFDPEGDVRVAELPGHPFFLCTLFQPELAGDGTVAHAVIRAFAEAAALRAEGRTPASVSDRVAGR</sequence>
<dbReference type="InterPro" id="IPR004468">
    <property type="entry name" value="CTP_synthase"/>
</dbReference>
<evidence type="ECO:0000256" key="5">
    <source>
        <dbReference type="ARBA" id="ARBA00022741"/>
    </source>
</evidence>
<reference evidence="11 12" key="1">
    <citation type="submission" date="2024-01" db="EMBL/GenBank/DDBJ databases">
        <title>Genome insights into Plantactinospora sonchi sp. nov.</title>
        <authorList>
            <person name="Wang L."/>
        </authorList>
    </citation>
    <scope>NUCLEOTIDE SEQUENCE [LARGE SCALE GENOMIC DNA]</scope>
    <source>
        <strain evidence="11 12">NEAU-QY2</strain>
    </source>
</reference>
<proteinExistence type="inferred from homology"/>
<evidence type="ECO:0000256" key="1">
    <source>
        <dbReference type="ARBA" id="ARBA00005171"/>
    </source>
</evidence>
<dbReference type="SUPFAM" id="SSF52317">
    <property type="entry name" value="Class I glutamine amidotransferase-like"/>
    <property type="match status" value="1"/>
</dbReference>
<keyword evidence="12" id="KW-1185">Reference proteome</keyword>
<keyword evidence="4" id="KW-0436">Ligase</keyword>
<gene>
    <name evidence="11" type="ORF">V1633_36820</name>
</gene>
<evidence type="ECO:0000259" key="10">
    <source>
        <dbReference type="Pfam" id="PF00117"/>
    </source>
</evidence>
<evidence type="ECO:0000256" key="8">
    <source>
        <dbReference type="ARBA" id="ARBA00022975"/>
    </source>
</evidence>
<organism evidence="11 12">
    <name type="scientific">Plantactinospora sonchi</name>
    <dbReference type="NCBI Taxonomy" id="1544735"/>
    <lineage>
        <taxon>Bacteria</taxon>
        <taxon>Bacillati</taxon>
        <taxon>Actinomycetota</taxon>
        <taxon>Actinomycetes</taxon>
        <taxon>Micromonosporales</taxon>
        <taxon>Micromonosporaceae</taxon>
        <taxon>Plantactinospora</taxon>
    </lineage>
</organism>
<dbReference type="Proteomes" id="UP001332243">
    <property type="component" value="Unassembled WGS sequence"/>
</dbReference>
<dbReference type="Pfam" id="PF00117">
    <property type="entry name" value="GATase"/>
    <property type="match status" value="1"/>
</dbReference>